<dbReference type="AlphaFoldDB" id="A0A8B6X5U1"/>
<protein>
    <submittedName>
        <fullName evidence="3">Uncharacterized protein</fullName>
    </submittedName>
</protein>
<reference evidence="3" key="1">
    <citation type="submission" date="2025-08" db="UniProtKB">
        <authorList>
            <consortium name="RefSeq"/>
        </authorList>
    </citation>
    <scope>IDENTIFICATION</scope>
</reference>
<evidence type="ECO:0000313" key="2">
    <source>
        <dbReference type="Proteomes" id="UP000675920"/>
    </source>
</evidence>
<name>A0A8B6X5U1_9BURK</name>
<dbReference type="OrthoDB" id="8562850at2"/>
<sequence>MKLRALFFGERSVTKVAAVYDNPEEARIAADAMRRESGMEAWQVRILRPGEPDFGAEVEPEDDGIWHTVLRAHATCGAIGLGLGLLLYWGLLSAGQPAVASSPWLAALAIGGFGMIFGLIAGGAVSMRPDHTPLISAARKAVGSGRWAVVGHPVDEHQAAAANLSLHRHGHPREAVRTF</sequence>
<proteinExistence type="predicted"/>
<keyword evidence="1" id="KW-0812">Transmembrane</keyword>
<evidence type="ECO:0000256" key="1">
    <source>
        <dbReference type="SAM" id="Phobius"/>
    </source>
</evidence>
<organism evidence="2 3">
    <name type="scientific">Derxia gummosa DSM 723</name>
    <dbReference type="NCBI Taxonomy" id="1121388"/>
    <lineage>
        <taxon>Bacteria</taxon>
        <taxon>Pseudomonadati</taxon>
        <taxon>Pseudomonadota</taxon>
        <taxon>Betaproteobacteria</taxon>
        <taxon>Burkholderiales</taxon>
        <taxon>Alcaligenaceae</taxon>
        <taxon>Derxia</taxon>
    </lineage>
</organism>
<accession>A0A8B6X5U1</accession>
<feature type="transmembrane region" description="Helical" evidence="1">
    <location>
        <begin position="74"/>
        <end position="92"/>
    </location>
</feature>
<keyword evidence="2" id="KW-1185">Reference proteome</keyword>
<keyword evidence="1" id="KW-1133">Transmembrane helix</keyword>
<feature type="transmembrane region" description="Helical" evidence="1">
    <location>
        <begin position="104"/>
        <end position="125"/>
    </location>
</feature>
<dbReference type="RefSeq" id="WP_028312346.1">
    <property type="nucleotide sequence ID" value="NZ_AXWS01000018.1"/>
</dbReference>
<dbReference type="Proteomes" id="UP000675920">
    <property type="component" value="Unplaced"/>
</dbReference>
<keyword evidence="1" id="KW-0472">Membrane</keyword>
<evidence type="ECO:0000313" key="3">
    <source>
        <dbReference type="RefSeq" id="WP_028312346.1"/>
    </source>
</evidence>